<dbReference type="Proteomes" id="UP000011064">
    <property type="component" value="Unassembled WGS sequence"/>
</dbReference>
<sequence length="413" mass="46588">MHLYTPPAPGQASFPSILSPYFPTAVSLKVSQHHRASAPYPVWPNGLNTLSLASRPPTPSHAKIPYQARRRGLLNSLQAPSRASPAHRLLPPPASAGAFSLCSKRLYALLAIPYLKCLHGHPPFSTAEFLRLLEPDLPDHIVCYYCEKLHKIKRLERHIKFTKRCDIPVNEAMRSYIHPRFSYVIFQMAMKRHRQGLDYSSPLKLLSYNEWSWIGPDEIKTSFRIVDGSLLLRQQHILLVHPNNDQMFTNTKIMICPHIKQLRGTINCQSSGMGRYNMVYTPGSIEIDHTPTAVECDCCAHQGKKDEGNWSGLVRCRDCATEFRVDTLGIGQSGKAYVVTRWKDLGEGRDANDSVWCAHMGEKGLLGGAGREAAGRSICVRFEGEGWRGGLESLVMPREMKRLVKYRYCFCEV</sequence>
<dbReference type="HOGENOM" id="CLU_048626_0_0_1"/>
<dbReference type="OrthoDB" id="3766406at2759"/>
<organism evidence="1 2">
    <name type="scientific">Pseudogymnoascus destructans (strain ATCC MYA-4855 / 20631-21)</name>
    <name type="common">Bat white-nose syndrome fungus</name>
    <name type="synonym">Geomyces destructans</name>
    <dbReference type="NCBI Taxonomy" id="658429"/>
    <lineage>
        <taxon>Eukaryota</taxon>
        <taxon>Fungi</taxon>
        <taxon>Dikarya</taxon>
        <taxon>Ascomycota</taxon>
        <taxon>Pezizomycotina</taxon>
        <taxon>Leotiomycetes</taxon>
        <taxon>Thelebolales</taxon>
        <taxon>Thelebolaceae</taxon>
        <taxon>Pseudogymnoascus</taxon>
    </lineage>
</organism>
<dbReference type="STRING" id="658429.L8G7R2"/>
<reference evidence="2" key="1">
    <citation type="submission" date="2010-09" db="EMBL/GenBank/DDBJ databases">
        <title>The genome sequence of Geomyces destructans 20631-21.</title>
        <authorList>
            <consortium name="The Broad Institute Genome Sequencing Platform"/>
            <person name="Cuomo C.A."/>
            <person name="Blehert D.S."/>
            <person name="Lorch J.M."/>
            <person name="Young S.K."/>
            <person name="Zeng Q."/>
            <person name="Gargeya S."/>
            <person name="Fitzgerald M."/>
            <person name="Haas B."/>
            <person name="Abouelleil A."/>
            <person name="Alvarado L."/>
            <person name="Arachchi H.M."/>
            <person name="Berlin A."/>
            <person name="Brown A."/>
            <person name="Chapman S.B."/>
            <person name="Chen Z."/>
            <person name="Dunbar C."/>
            <person name="Freedman E."/>
            <person name="Gearin G."/>
            <person name="Gellesch M."/>
            <person name="Goldberg J."/>
            <person name="Griggs A."/>
            <person name="Gujja S."/>
            <person name="Heiman D."/>
            <person name="Howarth C."/>
            <person name="Larson L."/>
            <person name="Lui A."/>
            <person name="MacDonald P.J.P."/>
            <person name="Montmayeur A."/>
            <person name="Murphy C."/>
            <person name="Neiman D."/>
            <person name="Pearson M."/>
            <person name="Priest M."/>
            <person name="Roberts A."/>
            <person name="Saif S."/>
            <person name="Shea T."/>
            <person name="Shenoy N."/>
            <person name="Sisk P."/>
            <person name="Stolte C."/>
            <person name="Sykes S."/>
            <person name="Wortman J."/>
            <person name="Nusbaum C."/>
            <person name="Birren B."/>
        </authorList>
    </citation>
    <scope>NUCLEOTIDE SEQUENCE [LARGE SCALE GENOMIC DNA]</scope>
    <source>
        <strain evidence="2">ATCC MYA-4855 / 20631-21</strain>
    </source>
</reference>
<accession>L8G7R2</accession>
<proteinExistence type="predicted"/>
<name>L8G7R2_PSED2</name>
<evidence type="ECO:0000313" key="1">
    <source>
        <dbReference type="EMBL" id="ELR08051.1"/>
    </source>
</evidence>
<gene>
    <name evidence="1" type="ORF">GMDG_08592</name>
</gene>
<dbReference type="InParanoid" id="L8G7R2"/>
<dbReference type="VEuPathDB" id="FungiDB:GMDG_08592"/>
<keyword evidence="2" id="KW-1185">Reference proteome</keyword>
<protein>
    <submittedName>
        <fullName evidence="1">Uncharacterized protein</fullName>
    </submittedName>
</protein>
<dbReference type="AlphaFoldDB" id="L8G7R2"/>
<evidence type="ECO:0000313" key="2">
    <source>
        <dbReference type="Proteomes" id="UP000011064"/>
    </source>
</evidence>
<dbReference type="EMBL" id="GL573588">
    <property type="protein sequence ID" value="ELR08051.1"/>
    <property type="molecule type" value="Genomic_DNA"/>
</dbReference>